<sequence>MEVSSKIPVTENIHDDFDDELAAVKAAAWAWFQHGSGCEGNGKPIHEFDHANYATQRPIRPSRFKLEAMRISQQLDCLIESKLHREPGRKGRLGNSWMHGGGDTLVDMNEKKLRKKLNPLSWLSYHRSSWLSYGGICRSTHDVVETRSFVRLQPRTNVPNGVSHRRYAKSYLHS</sequence>
<dbReference type="AlphaFoldDB" id="A0A4Y7JBT1"/>
<keyword evidence="2" id="KW-1185">Reference proteome</keyword>
<proteinExistence type="predicted"/>
<dbReference type="PANTHER" id="PTHR34665:SF4">
    <property type="entry name" value="DUF3741 DOMAIN-CONTAINING PROTEIN"/>
    <property type="match status" value="1"/>
</dbReference>
<dbReference type="PANTHER" id="PTHR34665">
    <property type="entry name" value="DUF3741 DOMAIN-CONTAINING PROTEIN"/>
    <property type="match status" value="1"/>
</dbReference>
<accession>A0A4Y7JBT1</accession>
<dbReference type="EMBL" id="CM010718">
    <property type="protein sequence ID" value="RZC57976.1"/>
    <property type="molecule type" value="Genomic_DNA"/>
</dbReference>
<organism evidence="1 2">
    <name type="scientific">Papaver somniferum</name>
    <name type="common">Opium poppy</name>
    <dbReference type="NCBI Taxonomy" id="3469"/>
    <lineage>
        <taxon>Eukaryota</taxon>
        <taxon>Viridiplantae</taxon>
        <taxon>Streptophyta</taxon>
        <taxon>Embryophyta</taxon>
        <taxon>Tracheophyta</taxon>
        <taxon>Spermatophyta</taxon>
        <taxon>Magnoliopsida</taxon>
        <taxon>Ranunculales</taxon>
        <taxon>Papaveraceae</taxon>
        <taxon>Papaveroideae</taxon>
        <taxon>Papaver</taxon>
    </lineage>
</organism>
<dbReference type="Gramene" id="RZC57976">
    <property type="protein sequence ID" value="RZC57976"/>
    <property type="gene ID" value="C5167_005278"/>
</dbReference>
<reference evidence="1 2" key="1">
    <citation type="journal article" date="2018" name="Science">
        <title>The opium poppy genome and morphinan production.</title>
        <authorList>
            <person name="Guo L."/>
            <person name="Winzer T."/>
            <person name="Yang X."/>
            <person name="Li Y."/>
            <person name="Ning Z."/>
            <person name="He Z."/>
            <person name="Teodor R."/>
            <person name="Lu Y."/>
            <person name="Bowser T.A."/>
            <person name="Graham I.A."/>
            <person name="Ye K."/>
        </authorList>
    </citation>
    <scope>NUCLEOTIDE SEQUENCE [LARGE SCALE GENOMIC DNA]</scope>
    <source>
        <strain evidence="2">cv. HN1</strain>
        <tissue evidence="1">Leaves</tissue>
    </source>
</reference>
<name>A0A4Y7JBT1_PAPSO</name>
<protein>
    <submittedName>
        <fullName evidence="1">Uncharacterized protein</fullName>
    </submittedName>
</protein>
<gene>
    <name evidence="1" type="ORF">C5167_005278</name>
</gene>
<dbReference type="Proteomes" id="UP000316621">
    <property type="component" value="Chromosome 4"/>
</dbReference>
<evidence type="ECO:0000313" key="2">
    <source>
        <dbReference type="Proteomes" id="UP000316621"/>
    </source>
</evidence>
<evidence type="ECO:0000313" key="1">
    <source>
        <dbReference type="EMBL" id="RZC57976.1"/>
    </source>
</evidence>